<evidence type="ECO:0008006" key="3">
    <source>
        <dbReference type="Google" id="ProtNLM"/>
    </source>
</evidence>
<name>A0A2H0Y1Y6_UNCSA</name>
<accession>A0A2H0Y1Y6</accession>
<dbReference type="Proteomes" id="UP000231343">
    <property type="component" value="Unassembled WGS sequence"/>
</dbReference>
<gene>
    <name evidence="1" type="ORF">COT42_01335</name>
</gene>
<protein>
    <recommendedName>
        <fullName evidence="3">DUF2281 domain-containing protein</fullName>
    </recommendedName>
</protein>
<evidence type="ECO:0000313" key="2">
    <source>
        <dbReference type="Proteomes" id="UP000231343"/>
    </source>
</evidence>
<organism evidence="1 2">
    <name type="scientific">Candidatus Saganbacteria bacterium CG08_land_8_20_14_0_20_45_16</name>
    <dbReference type="NCBI Taxonomy" id="2014293"/>
    <lineage>
        <taxon>Bacteria</taxon>
        <taxon>Bacillati</taxon>
        <taxon>Saganbacteria</taxon>
    </lineage>
</organism>
<proteinExistence type="predicted"/>
<evidence type="ECO:0000313" key="1">
    <source>
        <dbReference type="EMBL" id="PIS31342.1"/>
    </source>
</evidence>
<dbReference type="EMBL" id="PEYM01000023">
    <property type="protein sequence ID" value="PIS31342.1"/>
    <property type="molecule type" value="Genomic_DNA"/>
</dbReference>
<comment type="caution">
    <text evidence="1">The sequence shown here is derived from an EMBL/GenBank/DDBJ whole genome shotgun (WGS) entry which is preliminary data.</text>
</comment>
<sequence length="88" mass="10134">MSATVKLLKREIVDKINGLPKEDIKELRNFVVFLEMKSILPQIDTSQAYFWSKKWQKMEKDVDKDKKAGRVVGTGKVQDLLKALKRAA</sequence>
<reference evidence="1 2" key="1">
    <citation type="submission" date="2017-09" db="EMBL/GenBank/DDBJ databases">
        <title>Depth-based differentiation of microbial function through sediment-hosted aquifers and enrichment of novel symbionts in the deep terrestrial subsurface.</title>
        <authorList>
            <person name="Probst A.J."/>
            <person name="Ladd B."/>
            <person name="Jarett J.K."/>
            <person name="Geller-Mcgrath D.E."/>
            <person name="Sieber C.M."/>
            <person name="Emerson J.B."/>
            <person name="Anantharaman K."/>
            <person name="Thomas B.C."/>
            <person name="Malmstrom R."/>
            <person name="Stieglmeier M."/>
            <person name="Klingl A."/>
            <person name="Woyke T."/>
            <person name="Ryan C.M."/>
            <person name="Banfield J.F."/>
        </authorList>
    </citation>
    <scope>NUCLEOTIDE SEQUENCE [LARGE SCALE GENOMIC DNA]</scope>
    <source>
        <strain evidence="1">CG08_land_8_20_14_0_20_45_16</strain>
    </source>
</reference>
<dbReference type="AlphaFoldDB" id="A0A2H0Y1Y6"/>